<name>A0A7G9SL03_9SPHN</name>
<evidence type="ECO:0000313" key="3">
    <source>
        <dbReference type="Proteomes" id="UP000515971"/>
    </source>
</evidence>
<accession>A0A7G9SL03</accession>
<dbReference type="AlphaFoldDB" id="A0A7G9SL03"/>
<dbReference type="Gene3D" id="3.40.50.720">
    <property type="entry name" value="NAD(P)-binding Rossmann-like Domain"/>
    <property type="match status" value="1"/>
</dbReference>
<dbReference type="KEGG" id="slut:H9L13_04210"/>
<sequence>MRVALTGGTGFVGSHVIDHALAAGHDILALTRRDQAPRTGVTWVAGDLEQPATLKRLVEGADAVIHVAGVINAPDAAGFAQGNVAGTLAMLAAATAGGAKRFVHVSSLAAREPKLSLYGASKARSEALVQGSGLDWAIVRPPAVYGPGDRETLELFRMARHRLLIMPPRGRLSLIHVGDLARLLLALADPAAPSGLTIECDDGHPGGYSHREFGRALGAAIGTRPAILAAPAPLLKLAARADRLVRRDKAKLTPDRAAYFSHRDWVANPRLAAPPSLWAPKVDAVRGLKETADWYRAKGWL</sequence>
<evidence type="ECO:0000313" key="2">
    <source>
        <dbReference type="EMBL" id="QNN68528.1"/>
    </source>
</evidence>
<gene>
    <name evidence="2" type="ORF">H9L13_04210</name>
</gene>
<dbReference type="Proteomes" id="UP000515971">
    <property type="component" value="Chromosome"/>
</dbReference>
<dbReference type="Pfam" id="PF01370">
    <property type="entry name" value="Epimerase"/>
    <property type="match status" value="1"/>
</dbReference>
<dbReference type="EMBL" id="CP060718">
    <property type="protein sequence ID" value="QNN68528.1"/>
    <property type="molecule type" value="Genomic_DNA"/>
</dbReference>
<proteinExistence type="predicted"/>
<reference evidence="2 3" key="1">
    <citation type="submission" date="2020-08" db="EMBL/GenBank/DDBJ databases">
        <title>Genome sequence of Sphingomonas lutea KCTC 23642T.</title>
        <authorList>
            <person name="Hyun D.-W."/>
            <person name="Bae J.-W."/>
        </authorList>
    </citation>
    <scope>NUCLEOTIDE SEQUENCE [LARGE SCALE GENOMIC DNA]</scope>
    <source>
        <strain evidence="2 3">KCTC 23642</strain>
    </source>
</reference>
<evidence type="ECO:0000259" key="1">
    <source>
        <dbReference type="Pfam" id="PF01370"/>
    </source>
</evidence>
<feature type="domain" description="NAD-dependent epimerase/dehydratase" evidence="1">
    <location>
        <begin position="4"/>
        <end position="189"/>
    </location>
</feature>
<dbReference type="InterPro" id="IPR036291">
    <property type="entry name" value="NAD(P)-bd_dom_sf"/>
</dbReference>
<dbReference type="GO" id="GO:0004029">
    <property type="term" value="F:aldehyde dehydrogenase (NAD+) activity"/>
    <property type="evidence" value="ECO:0007669"/>
    <property type="project" value="TreeGrafter"/>
</dbReference>
<dbReference type="SUPFAM" id="SSF51735">
    <property type="entry name" value="NAD(P)-binding Rossmann-fold domains"/>
    <property type="match status" value="1"/>
</dbReference>
<dbReference type="PANTHER" id="PTHR48079:SF6">
    <property type="entry name" value="NAD(P)-BINDING DOMAIN-CONTAINING PROTEIN-RELATED"/>
    <property type="match status" value="1"/>
</dbReference>
<dbReference type="InterPro" id="IPR051783">
    <property type="entry name" value="NAD(P)-dependent_oxidoreduct"/>
</dbReference>
<organism evidence="2 3">
    <name type="scientific">Sphingomonas lutea</name>
    <dbReference type="NCBI Taxonomy" id="1045317"/>
    <lineage>
        <taxon>Bacteria</taxon>
        <taxon>Pseudomonadati</taxon>
        <taxon>Pseudomonadota</taxon>
        <taxon>Alphaproteobacteria</taxon>
        <taxon>Sphingomonadales</taxon>
        <taxon>Sphingomonadaceae</taxon>
        <taxon>Sphingomonas</taxon>
    </lineage>
</organism>
<protein>
    <submittedName>
        <fullName evidence="2">NAD(P)-dependent oxidoreductase</fullName>
    </submittedName>
</protein>
<dbReference type="InterPro" id="IPR001509">
    <property type="entry name" value="Epimerase_deHydtase"/>
</dbReference>
<dbReference type="PANTHER" id="PTHR48079">
    <property type="entry name" value="PROTEIN YEEZ"/>
    <property type="match status" value="1"/>
</dbReference>
<dbReference type="GO" id="GO:0005737">
    <property type="term" value="C:cytoplasm"/>
    <property type="evidence" value="ECO:0007669"/>
    <property type="project" value="TreeGrafter"/>
</dbReference>
<keyword evidence="3" id="KW-1185">Reference proteome</keyword>